<dbReference type="Proteomes" id="UP000236725">
    <property type="component" value="Unassembled WGS sequence"/>
</dbReference>
<dbReference type="CDD" id="cd04186">
    <property type="entry name" value="GT_2_like_c"/>
    <property type="match status" value="1"/>
</dbReference>
<sequence length="349" mass="40050">MKNNSHVKKVSVVILNWNGAKLMEKFLPSVITHTPPEIAEIVVADNGSTDNSLEMLADRFPSVRVIPFTTNYGFAEGYNQALRYIDSEYAVLLNSDVEVTPNWLDAPVSTLDSDNNIACVQPKIRAQLNKEYFEYAGAAGGYLDIYGYPFCRGRMLHLVEKDSGQYDTPADILWATGACLFIRTSIYKEEGGLDAKFFAHQEEVDMCWRLRCRGYRLVCNPQSVVYHVGGATLSVESPRKTFLNFRNNLLMLYKNLPENKLRHVMRIRFWLDYIAATKFLLSGYPKNAHAVYKARKEFYQLKASYLPVRNENLAKTTLKEIPELMRKSLIVQFYLKGKKAYSDLKLYQR</sequence>
<gene>
    <name evidence="5" type="ORF">SAMN05444001_1148</name>
</gene>
<dbReference type="SUPFAM" id="SSF53448">
    <property type="entry name" value="Nucleotide-diphospho-sugar transferases"/>
    <property type="match status" value="1"/>
</dbReference>
<dbReference type="RefSeq" id="WP_103983850.1">
    <property type="nucleotide sequence ID" value="NZ_FNVS01000014.1"/>
</dbReference>
<protein>
    <recommendedName>
        <fullName evidence="4">Glycosyltransferase 2-like domain-containing protein</fullName>
    </recommendedName>
</protein>
<keyword evidence="3" id="KW-0808">Transferase</keyword>
<evidence type="ECO:0000256" key="2">
    <source>
        <dbReference type="ARBA" id="ARBA00022676"/>
    </source>
</evidence>
<dbReference type="EMBL" id="FNVS01000014">
    <property type="protein sequence ID" value="SEG07321.1"/>
    <property type="molecule type" value="Genomic_DNA"/>
</dbReference>
<evidence type="ECO:0000259" key="4">
    <source>
        <dbReference type="Pfam" id="PF00535"/>
    </source>
</evidence>
<comment type="similarity">
    <text evidence="1">Belongs to the glycosyltransferase 2 family.</text>
</comment>
<evidence type="ECO:0000313" key="6">
    <source>
        <dbReference type="Proteomes" id="UP000236725"/>
    </source>
</evidence>
<dbReference type="GO" id="GO:0016757">
    <property type="term" value="F:glycosyltransferase activity"/>
    <property type="evidence" value="ECO:0007669"/>
    <property type="project" value="UniProtKB-KW"/>
</dbReference>
<dbReference type="InterPro" id="IPR001173">
    <property type="entry name" value="Glyco_trans_2-like"/>
</dbReference>
<accession>A0A8G2F1Y9</accession>
<dbReference type="AlphaFoldDB" id="A0A8G2F1Y9"/>
<evidence type="ECO:0000256" key="3">
    <source>
        <dbReference type="ARBA" id="ARBA00022679"/>
    </source>
</evidence>
<feature type="domain" description="Glycosyltransferase 2-like" evidence="4">
    <location>
        <begin position="11"/>
        <end position="133"/>
    </location>
</feature>
<evidence type="ECO:0000256" key="1">
    <source>
        <dbReference type="ARBA" id="ARBA00006739"/>
    </source>
</evidence>
<reference evidence="5 6" key="1">
    <citation type="submission" date="2016-10" db="EMBL/GenBank/DDBJ databases">
        <authorList>
            <person name="Varghese N."/>
            <person name="Submissions S."/>
        </authorList>
    </citation>
    <scope>NUCLEOTIDE SEQUENCE [LARGE SCALE GENOMIC DNA]</scope>
    <source>
        <strain evidence="5 6">DSM 29073</strain>
    </source>
</reference>
<organism evidence="5 6">
    <name type="scientific">Parabacteroides chinchillae</name>
    <dbReference type="NCBI Taxonomy" id="871327"/>
    <lineage>
        <taxon>Bacteria</taxon>
        <taxon>Pseudomonadati</taxon>
        <taxon>Bacteroidota</taxon>
        <taxon>Bacteroidia</taxon>
        <taxon>Bacteroidales</taxon>
        <taxon>Tannerellaceae</taxon>
        <taxon>Parabacteroides</taxon>
    </lineage>
</organism>
<dbReference type="PANTHER" id="PTHR43179">
    <property type="entry name" value="RHAMNOSYLTRANSFERASE WBBL"/>
    <property type="match status" value="1"/>
</dbReference>
<keyword evidence="2" id="KW-0328">Glycosyltransferase</keyword>
<dbReference type="PANTHER" id="PTHR43179:SF12">
    <property type="entry name" value="GALACTOFURANOSYLTRANSFERASE GLFT2"/>
    <property type="match status" value="1"/>
</dbReference>
<keyword evidence="6" id="KW-1185">Reference proteome</keyword>
<dbReference type="Pfam" id="PF00535">
    <property type="entry name" value="Glycos_transf_2"/>
    <property type="match status" value="1"/>
</dbReference>
<evidence type="ECO:0000313" key="5">
    <source>
        <dbReference type="EMBL" id="SEG07321.1"/>
    </source>
</evidence>
<name>A0A8G2F1Y9_9BACT</name>
<proteinExistence type="inferred from homology"/>
<dbReference type="InterPro" id="IPR029044">
    <property type="entry name" value="Nucleotide-diphossugar_trans"/>
</dbReference>
<comment type="caution">
    <text evidence="5">The sequence shown here is derived from an EMBL/GenBank/DDBJ whole genome shotgun (WGS) entry which is preliminary data.</text>
</comment>
<dbReference type="Gene3D" id="3.90.550.10">
    <property type="entry name" value="Spore Coat Polysaccharide Biosynthesis Protein SpsA, Chain A"/>
    <property type="match status" value="1"/>
</dbReference>